<dbReference type="Gene3D" id="1.10.530.10">
    <property type="match status" value="1"/>
</dbReference>
<dbReference type="PANTHER" id="PTHR34700:SF4">
    <property type="entry name" value="PHAGE-LIKE ELEMENT PBSX PROTEIN XKDP"/>
    <property type="match status" value="1"/>
</dbReference>
<dbReference type="InterPro" id="IPR036779">
    <property type="entry name" value="LysM_dom_sf"/>
</dbReference>
<gene>
    <name evidence="6" type="ORF">EDD38_4680</name>
</gene>
<protein>
    <submittedName>
        <fullName evidence="6">LysM domain-containing protein</fullName>
    </submittedName>
</protein>
<dbReference type="Pfam" id="PF06737">
    <property type="entry name" value="Transglycosylas"/>
    <property type="match status" value="1"/>
</dbReference>
<feature type="domain" description="LysM" evidence="5">
    <location>
        <begin position="225"/>
        <end position="272"/>
    </location>
</feature>
<dbReference type="PANTHER" id="PTHR34700">
    <property type="entry name" value="POTASSIUM BINDING PROTEIN KBP"/>
    <property type="match status" value="1"/>
</dbReference>
<keyword evidence="4" id="KW-1133">Transmembrane helix</keyword>
<feature type="compositionally biased region" description="Low complexity" evidence="3">
    <location>
        <begin position="217"/>
        <end position="226"/>
    </location>
</feature>
<evidence type="ECO:0000256" key="4">
    <source>
        <dbReference type="SAM" id="Phobius"/>
    </source>
</evidence>
<feature type="compositionally biased region" description="Polar residues" evidence="3">
    <location>
        <begin position="191"/>
        <end position="216"/>
    </location>
</feature>
<dbReference type="GO" id="GO:0016787">
    <property type="term" value="F:hydrolase activity"/>
    <property type="evidence" value="ECO:0007669"/>
    <property type="project" value="UniProtKB-KW"/>
</dbReference>
<dbReference type="InterPro" id="IPR018392">
    <property type="entry name" value="LysM"/>
</dbReference>
<dbReference type="CDD" id="cd00118">
    <property type="entry name" value="LysM"/>
    <property type="match status" value="1"/>
</dbReference>
<dbReference type="InterPro" id="IPR023346">
    <property type="entry name" value="Lysozyme-like_dom_sf"/>
</dbReference>
<dbReference type="AlphaFoldDB" id="A0A3N4RZB4"/>
<dbReference type="SUPFAM" id="SSF54106">
    <property type="entry name" value="LysM domain"/>
    <property type="match status" value="1"/>
</dbReference>
<dbReference type="Gene3D" id="3.10.350.10">
    <property type="entry name" value="LysM domain"/>
    <property type="match status" value="1"/>
</dbReference>
<comment type="caution">
    <text evidence="6">The sequence shown here is derived from an EMBL/GenBank/DDBJ whole genome shotgun (WGS) entry which is preliminary data.</text>
</comment>
<evidence type="ECO:0000256" key="2">
    <source>
        <dbReference type="ARBA" id="ARBA00022801"/>
    </source>
</evidence>
<evidence type="ECO:0000256" key="3">
    <source>
        <dbReference type="SAM" id="MobiDB-lite"/>
    </source>
</evidence>
<dbReference type="Pfam" id="PF01476">
    <property type="entry name" value="LysM"/>
    <property type="match status" value="1"/>
</dbReference>
<dbReference type="SUPFAM" id="SSF53955">
    <property type="entry name" value="Lysozyme-like"/>
    <property type="match status" value="1"/>
</dbReference>
<keyword evidence="4" id="KW-0812">Transmembrane</keyword>
<dbReference type="CDD" id="cd13925">
    <property type="entry name" value="RPF"/>
    <property type="match status" value="1"/>
</dbReference>
<organism evidence="6 7">
    <name type="scientific">Kitasatospora cineracea</name>
    <dbReference type="NCBI Taxonomy" id="88074"/>
    <lineage>
        <taxon>Bacteria</taxon>
        <taxon>Bacillati</taxon>
        <taxon>Actinomycetota</taxon>
        <taxon>Actinomycetes</taxon>
        <taxon>Kitasatosporales</taxon>
        <taxon>Streptomycetaceae</taxon>
        <taxon>Kitasatospora</taxon>
    </lineage>
</organism>
<dbReference type="RefSeq" id="WP_123819382.1">
    <property type="nucleotide sequence ID" value="NZ_RKQG01000001.1"/>
</dbReference>
<accession>A0A3N4RZB4</accession>
<dbReference type="InterPro" id="IPR052196">
    <property type="entry name" value="Bact_Kbp"/>
</dbReference>
<evidence type="ECO:0000313" key="7">
    <source>
        <dbReference type="Proteomes" id="UP000266906"/>
    </source>
</evidence>
<dbReference type="Proteomes" id="UP000266906">
    <property type="component" value="Unassembled WGS sequence"/>
</dbReference>
<reference evidence="6 7" key="1">
    <citation type="submission" date="2018-11" db="EMBL/GenBank/DDBJ databases">
        <title>Sequencing the genomes of 1000 actinobacteria strains.</title>
        <authorList>
            <person name="Klenk H.-P."/>
        </authorList>
    </citation>
    <scope>NUCLEOTIDE SEQUENCE [LARGE SCALE GENOMIC DNA]</scope>
    <source>
        <strain evidence="6 7">DSM 44781</strain>
    </source>
</reference>
<dbReference type="EMBL" id="RKQG01000001">
    <property type="protein sequence ID" value="RPE36309.1"/>
    <property type="molecule type" value="Genomic_DNA"/>
</dbReference>
<name>A0A3N4RZB4_9ACTN</name>
<keyword evidence="4" id="KW-0472">Membrane</keyword>
<feature type="compositionally biased region" description="Low complexity" evidence="3">
    <location>
        <begin position="142"/>
        <end position="190"/>
    </location>
</feature>
<dbReference type="SMART" id="SM00257">
    <property type="entry name" value="LysM"/>
    <property type="match status" value="1"/>
</dbReference>
<comment type="similarity">
    <text evidence="1">Belongs to the transglycosylase family. Rpf subfamily.</text>
</comment>
<evidence type="ECO:0000259" key="5">
    <source>
        <dbReference type="PROSITE" id="PS51782"/>
    </source>
</evidence>
<dbReference type="InterPro" id="IPR010618">
    <property type="entry name" value="RPF"/>
</dbReference>
<keyword evidence="2" id="KW-0378">Hydrolase</keyword>
<keyword evidence="7" id="KW-1185">Reference proteome</keyword>
<feature type="region of interest" description="Disordered" evidence="3">
    <location>
        <begin position="142"/>
        <end position="226"/>
    </location>
</feature>
<sequence>MIFRNETAATKTATTAEQGNRKRNRVRAAIVAGSAVAVLPVAGLVTATSASAADVSTWDKVAQCESTGNWSINTGNGFYGGLQFTSSTWAAYGGTAYAPQADQATKAQQIAVAEKVLASQGPGAWPVCSVQAGLTQGGAAAQVDTSSTGSSASSSKSTSSASSSSSSTGDGSSTSTSTKSAKSATTQTDSGSDAASANTSGSGKYSSGQGHQSWKKSSTATTSGGSYTVKSGDTLGAIAAANGTTVDALYSANAQVIGASADVIYPGQVLSL</sequence>
<evidence type="ECO:0000256" key="1">
    <source>
        <dbReference type="ARBA" id="ARBA00010830"/>
    </source>
</evidence>
<proteinExistence type="inferred from homology"/>
<feature type="transmembrane region" description="Helical" evidence="4">
    <location>
        <begin position="28"/>
        <end position="47"/>
    </location>
</feature>
<feature type="region of interest" description="Disordered" evidence="3">
    <location>
        <begin position="1"/>
        <end position="20"/>
    </location>
</feature>
<dbReference type="PROSITE" id="PS51782">
    <property type="entry name" value="LYSM"/>
    <property type="match status" value="1"/>
</dbReference>
<feature type="compositionally biased region" description="Low complexity" evidence="3">
    <location>
        <begin position="7"/>
        <end position="16"/>
    </location>
</feature>
<evidence type="ECO:0000313" key="6">
    <source>
        <dbReference type="EMBL" id="RPE36309.1"/>
    </source>
</evidence>